<comment type="caution">
    <text evidence="2">The sequence shown here is derived from an EMBL/GenBank/DDBJ whole genome shotgun (WGS) entry which is preliminary data.</text>
</comment>
<evidence type="ECO:0000313" key="3">
    <source>
        <dbReference type="Proteomes" id="UP000531216"/>
    </source>
</evidence>
<dbReference type="GO" id="GO:0003677">
    <property type="term" value="F:DNA binding"/>
    <property type="evidence" value="ECO:0007669"/>
    <property type="project" value="InterPro"/>
</dbReference>
<dbReference type="OrthoDB" id="9797172at2"/>
<dbReference type="Gene3D" id="1.10.260.40">
    <property type="entry name" value="lambda repressor-like DNA-binding domains"/>
    <property type="match status" value="1"/>
</dbReference>
<keyword evidence="3" id="KW-1185">Reference proteome</keyword>
<dbReference type="SUPFAM" id="SSF47413">
    <property type="entry name" value="lambda repressor-like DNA-binding domains"/>
    <property type="match status" value="1"/>
</dbReference>
<organism evidence="2 3">
    <name type="scientific">Aureimonas phyllosphaerae</name>
    <dbReference type="NCBI Taxonomy" id="1166078"/>
    <lineage>
        <taxon>Bacteria</taxon>
        <taxon>Pseudomonadati</taxon>
        <taxon>Pseudomonadota</taxon>
        <taxon>Alphaproteobacteria</taxon>
        <taxon>Hyphomicrobiales</taxon>
        <taxon>Aurantimonadaceae</taxon>
        <taxon>Aureimonas</taxon>
    </lineage>
</organism>
<evidence type="ECO:0000259" key="1">
    <source>
        <dbReference type="PROSITE" id="PS50943"/>
    </source>
</evidence>
<dbReference type="SMART" id="SM00530">
    <property type="entry name" value="HTH_XRE"/>
    <property type="match status" value="1"/>
</dbReference>
<dbReference type="Pfam" id="PF13560">
    <property type="entry name" value="HTH_31"/>
    <property type="match status" value="1"/>
</dbReference>
<sequence>MKPERDPMDVAVGAKLRKRRLAARLSLADVGKGVGVTYQQVQKYESGANRVAFATAVRLAEFIGFDGDELVAAAVSAVETSEHARPRAPSARALALAQRVDRLPAGQRTAIDRIVEAILDSPNNRSDLAEVARDGHPALSYAH</sequence>
<dbReference type="EMBL" id="JACIDO010000011">
    <property type="protein sequence ID" value="MBB3937710.1"/>
    <property type="molecule type" value="Genomic_DNA"/>
</dbReference>
<accession>A0A7W6FWB2</accession>
<dbReference type="Proteomes" id="UP000531216">
    <property type="component" value="Unassembled WGS sequence"/>
</dbReference>
<evidence type="ECO:0000313" key="2">
    <source>
        <dbReference type="EMBL" id="MBB3937710.1"/>
    </source>
</evidence>
<dbReference type="InterPro" id="IPR010982">
    <property type="entry name" value="Lambda_DNA-bd_dom_sf"/>
</dbReference>
<proteinExistence type="predicted"/>
<name>A0A7W6FWB2_9HYPH</name>
<dbReference type="CDD" id="cd00093">
    <property type="entry name" value="HTH_XRE"/>
    <property type="match status" value="1"/>
</dbReference>
<dbReference type="RefSeq" id="WP_090964683.1">
    <property type="nucleotide sequence ID" value="NZ_FOOA01000014.1"/>
</dbReference>
<protein>
    <submittedName>
        <fullName evidence="2">Transcriptional regulator with XRE-family HTH domain</fullName>
    </submittedName>
</protein>
<dbReference type="InterPro" id="IPR001387">
    <property type="entry name" value="Cro/C1-type_HTH"/>
</dbReference>
<dbReference type="AlphaFoldDB" id="A0A7W6FWB2"/>
<feature type="domain" description="HTH cro/C1-type" evidence="1">
    <location>
        <begin position="16"/>
        <end position="70"/>
    </location>
</feature>
<gene>
    <name evidence="2" type="ORF">GGR05_003878</name>
</gene>
<dbReference type="PROSITE" id="PS50943">
    <property type="entry name" value="HTH_CROC1"/>
    <property type="match status" value="1"/>
</dbReference>
<reference evidence="2 3" key="1">
    <citation type="submission" date="2020-08" db="EMBL/GenBank/DDBJ databases">
        <title>Genomic Encyclopedia of Type Strains, Phase IV (KMG-IV): sequencing the most valuable type-strain genomes for metagenomic binning, comparative biology and taxonomic classification.</title>
        <authorList>
            <person name="Goeker M."/>
        </authorList>
    </citation>
    <scope>NUCLEOTIDE SEQUENCE [LARGE SCALE GENOMIC DNA]</scope>
    <source>
        <strain evidence="2 3">DSM 25024</strain>
    </source>
</reference>